<dbReference type="Proteomes" id="UP000728647">
    <property type="component" value="Unassembled WGS sequence"/>
</dbReference>
<dbReference type="Gene3D" id="3.60.21.10">
    <property type="match status" value="1"/>
</dbReference>
<dbReference type="PANTHER" id="PTHR11575:SF24">
    <property type="entry name" value="5'-NUCLEOTIDASE"/>
    <property type="match status" value="1"/>
</dbReference>
<organism evidence="3 4">
    <name type="scientific">Haloterrigena gelatinilytica</name>
    <dbReference type="NCBI Taxonomy" id="2741724"/>
    <lineage>
        <taxon>Archaea</taxon>
        <taxon>Methanobacteriati</taxon>
        <taxon>Methanobacteriota</taxon>
        <taxon>Stenosarchaea group</taxon>
        <taxon>Halobacteria</taxon>
        <taxon>Halobacteriales</taxon>
        <taxon>Natrialbaceae</taxon>
        <taxon>Haloterrigena</taxon>
    </lineage>
</organism>
<dbReference type="SUPFAM" id="SSF55816">
    <property type="entry name" value="5'-nucleotidase (syn. UDP-sugar hydrolase), C-terminal domain"/>
    <property type="match status" value="1"/>
</dbReference>
<evidence type="ECO:0000259" key="2">
    <source>
        <dbReference type="Pfam" id="PF02872"/>
    </source>
</evidence>
<sequence length="550" mass="58360">MTDRTTDIERRRLLGYAGATGVTALAGCLFGEETTDDEGNGDENATDSGDPDSEETEPEESTDDGSTTTVRLLHDTHLHGSMGSPDEALNVANYFGLMCDLAADAPDGNALVVGNGDDLHTSVESSVFDGGHIVSLFNAAPLEYDTYGNHEFDNGPASLRENVADSEFTWVSANVRDERTGDVFAAEEGARRYAVEEIEGVRFGITGLAPVDTPEVTSVGDHVEVLEPETAAADVVGELRDEGADVVVLLSHLASPVAADLVAAVDGIDVAVGDHAAVVRDEPMSVNDTVVSLVGDEFDYVGRLDLEVGSDGLVDHSFRRFDLAELVENGDVTPHEEVQSLLESYEADLEAELDVVIGETTEPLDVRTETVRREESNFGNWLTDVVRADLEADVALQNGGGIRSDELYPAGGVTRRTIVDILPFPNRTVKLEVSGATLREAIELGVSAVAEGHGRFPQVSGMAYAYDPDAPAGERVEEITVGDEPLETDATYELATNDFVAGGGDGYEMFADGDVLVPADEGTLLSALAIEAVQEAEVIGPETEGRIEVV</sequence>
<dbReference type="CDD" id="cd00845">
    <property type="entry name" value="MPP_UshA_N_like"/>
    <property type="match status" value="1"/>
</dbReference>
<dbReference type="EMBL" id="JABURA010000001">
    <property type="protein sequence ID" value="NUB89962.1"/>
    <property type="molecule type" value="Genomic_DNA"/>
</dbReference>
<gene>
    <name evidence="3" type="ORF">HT576_02805</name>
</gene>
<evidence type="ECO:0000313" key="3">
    <source>
        <dbReference type="EMBL" id="NUB89962.1"/>
    </source>
</evidence>
<dbReference type="InterPro" id="IPR029052">
    <property type="entry name" value="Metallo-depent_PP-like"/>
</dbReference>
<accession>A0A8J8GKF9</accession>
<feature type="compositionally biased region" description="Acidic residues" evidence="1">
    <location>
        <begin position="33"/>
        <end position="63"/>
    </location>
</feature>
<dbReference type="InterPro" id="IPR006179">
    <property type="entry name" value="5_nucleotidase/apyrase"/>
</dbReference>
<comment type="caution">
    <text evidence="3">The sequence shown here is derived from an EMBL/GenBank/DDBJ whole genome shotgun (WGS) entry which is preliminary data.</text>
</comment>
<dbReference type="Gene3D" id="3.90.780.10">
    <property type="entry name" value="5'-Nucleotidase, C-terminal domain"/>
    <property type="match status" value="1"/>
</dbReference>
<dbReference type="GO" id="GO:0016787">
    <property type="term" value="F:hydrolase activity"/>
    <property type="evidence" value="ECO:0007669"/>
    <property type="project" value="InterPro"/>
</dbReference>
<evidence type="ECO:0000256" key="1">
    <source>
        <dbReference type="SAM" id="MobiDB-lite"/>
    </source>
</evidence>
<dbReference type="PANTHER" id="PTHR11575">
    <property type="entry name" value="5'-NUCLEOTIDASE-RELATED"/>
    <property type="match status" value="1"/>
</dbReference>
<dbReference type="InterPro" id="IPR036907">
    <property type="entry name" value="5'-Nucleotdase_C_sf"/>
</dbReference>
<dbReference type="InterPro" id="IPR006311">
    <property type="entry name" value="TAT_signal"/>
</dbReference>
<dbReference type="RefSeq" id="WP_174701205.1">
    <property type="nucleotide sequence ID" value="NZ_JABURA010000001.1"/>
</dbReference>
<dbReference type="PROSITE" id="PS51257">
    <property type="entry name" value="PROKAR_LIPOPROTEIN"/>
    <property type="match status" value="1"/>
</dbReference>
<dbReference type="InterPro" id="IPR008334">
    <property type="entry name" value="5'-Nucleotdase_C"/>
</dbReference>
<dbReference type="GO" id="GO:0009166">
    <property type="term" value="P:nucleotide catabolic process"/>
    <property type="evidence" value="ECO:0007669"/>
    <property type="project" value="InterPro"/>
</dbReference>
<evidence type="ECO:0000313" key="4">
    <source>
        <dbReference type="Proteomes" id="UP000728647"/>
    </source>
</evidence>
<dbReference type="Pfam" id="PF02872">
    <property type="entry name" value="5_nucleotid_C"/>
    <property type="match status" value="1"/>
</dbReference>
<dbReference type="SUPFAM" id="SSF56300">
    <property type="entry name" value="Metallo-dependent phosphatases"/>
    <property type="match status" value="1"/>
</dbReference>
<reference evidence="3" key="1">
    <citation type="submission" date="2020-06" db="EMBL/GenBank/DDBJ databases">
        <title>Haloterrigena sp. nov., an extremely halophilic archaeon isolated from a saline sediment.</title>
        <authorList>
            <person name="Liu B.-B."/>
        </authorList>
    </citation>
    <scope>NUCLEOTIDE SEQUENCE</scope>
    <source>
        <strain evidence="3">SYSU A121-1</strain>
    </source>
</reference>
<proteinExistence type="predicted"/>
<protein>
    <submittedName>
        <fullName evidence="3">Bifunctional metallophosphatase/5'-nucleotidase</fullName>
    </submittedName>
</protein>
<dbReference type="PROSITE" id="PS51318">
    <property type="entry name" value="TAT"/>
    <property type="match status" value="1"/>
</dbReference>
<dbReference type="OrthoDB" id="21342at2157"/>
<feature type="region of interest" description="Disordered" evidence="1">
    <location>
        <begin position="29"/>
        <end position="68"/>
    </location>
</feature>
<dbReference type="AlphaFoldDB" id="A0A8J8GKF9"/>
<name>A0A8J8GKF9_9EURY</name>
<dbReference type="PRINTS" id="PR01607">
    <property type="entry name" value="APYRASEFAMLY"/>
</dbReference>
<feature type="domain" description="5'-Nucleotidase C-terminal" evidence="2">
    <location>
        <begin position="356"/>
        <end position="511"/>
    </location>
</feature>